<dbReference type="FunFam" id="3.90.190.10:FF:000081">
    <property type="entry name" value="Tyrosine phosphatase type IVA"/>
    <property type="match status" value="1"/>
</dbReference>
<sequence>MSANSANMRSKSIRPAPSEIEYKNMRFLITDRPTDATMQSYIEELMKHGVHDVVRVCEPTYKTDELKKAGISVMDLVFDDGTFPPAEVVEEWLGLLRRRHREEPGCTIAVHCVAGLGRAPVLVAVALIELGQRYEDAVELIRQKRRGAINAKQLAYLEKYRPKSRLRLKNGHKTGACCVQ</sequence>
<dbReference type="InterPro" id="IPR050561">
    <property type="entry name" value="PTP"/>
</dbReference>
<organism evidence="3 4">
    <name type="scientific">Portunus trituberculatus</name>
    <name type="common">Swimming crab</name>
    <name type="synonym">Neptunus trituberculatus</name>
    <dbReference type="NCBI Taxonomy" id="210409"/>
    <lineage>
        <taxon>Eukaryota</taxon>
        <taxon>Metazoa</taxon>
        <taxon>Ecdysozoa</taxon>
        <taxon>Arthropoda</taxon>
        <taxon>Crustacea</taxon>
        <taxon>Multicrustacea</taxon>
        <taxon>Malacostraca</taxon>
        <taxon>Eumalacostraca</taxon>
        <taxon>Eucarida</taxon>
        <taxon>Decapoda</taxon>
        <taxon>Pleocyemata</taxon>
        <taxon>Brachyura</taxon>
        <taxon>Eubrachyura</taxon>
        <taxon>Portunoidea</taxon>
        <taxon>Portunidae</taxon>
        <taxon>Portuninae</taxon>
        <taxon>Portunus</taxon>
    </lineage>
</organism>
<dbReference type="PROSITE" id="PS50054">
    <property type="entry name" value="TYR_PHOSPHATASE_DUAL"/>
    <property type="match status" value="1"/>
</dbReference>
<dbReference type="PROSITE" id="PS50056">
    <property type="entry name" value="TYR_PHOSPHATASE_2"/>
    <property type="match status" value="1"/>
</dbReference>
<dbReference type="InterPro" id="IPR029021">
    <property type="entry name" value="Prot-tyrosine_phosphatase-like"/>
</dbReference>
<evidence type="ECO:0000259" key="2">
    <source>
        <dbReference type="PROSITE" id="PS50056"/>
    </source>
</evidence>
<feature type="domain" description="Tyrosine-protein phosphatase" evidence="1">
    <location>
        <begin position="16"/>
        <end position="169"/>
    </location>
</feature>
<dbReference type="CDD" id="cd14500">
    <property type="entry name" value="PTP-IVa"/>
    <property type="match status" value="1"/>
</dbReference>
<evidence type="ECO:0000313" key="4">
    <source>
        <dbReference type="Proteomes" id="UP000324222"/>
    </source>
</evidence>
<proteinExistence type="predicted"/>
<reference evidence="3 4" key="1">
    <citation type="submission" date="2019-05" db="EMBL/GenBank/DDBJ databases">
        <title>Another draft genome of Portunus trituberculatus and its Hox gene families provides insights of decapod evolution.</title>
        <authorList>
            <person name="Jeong J.-H."/>
            <person name="Song I."/>
            <person name="Kim S."/>
            <person name="Choi T."/>
            <person name="Kim D."/>
            <person name="Ryu S."/>
            <person name="Kim W."/>
        </authorList>
    </citation>
    <scope>NUCLEOTIDE SEQUENCE [LARGE SCALE GENOMIC DNA]</scope>
    <source>
        <tissue evidence="3">Muscle</tissue>
    </source>
</reference>
<dbReference type="PANTHER" id="PTHR23339">
    <property type="entry name" value="TYROSINE SPECIFIC PROTEIN PHOSPHATASE AND DUAL SPECIFICITY PROTEIN PHOSPHATASE"/>
    <property type="match status" value="1"/>
</dbReference>
<dbReference type="EMBL" id="VSRR010000263">
    <property type="protein sequence ID" value="MPC13169.1"/>
    <property type="molecule type" value="Genomic_DNA"/>
</dbReference>
<keyword evidence="4" id="KW-1185">Reference proteome</keyword>
<dbReference type="OrthoDB" id="5632at2759"/>
<dbReference type="AlphaFoldDB" id="A0A5B7CUL7"/>
<evidence type="ECO:0000259" key="1">
    <source>
        <dbReference type="PROSITE" id="PS50054"/>
    </source>
</evidence>
<dbReference type="Pfam" id="PF22785">
    <property type="entry name" value="Tc-R-P"/>
    <property type="match status" value="1"/>
</dbReference>
<feature type="domain" description="Tyrosine specific protein phosphatases" evidence="2">
    <location>
        <begin position="90"/>
        <end position="156"/>
    </location>
</feature>
<dbReference type="Gene3D" id="3.90.190.10">
    <property type="entry name" value="Protein tyrosine phosphatase superfamily"/>
    <property type="match status" value="1"/>
</dbReference>
<gene>
    <name evidence="3" type="primary">Ptp4a1</name>
    <name evidence="3" type="ORF">E2C01_005891</name>
</gene>
<dbReference type="InterPro" id="IPR000387">
    <property type="entry name" value="Tyr_Pase_dom"/>
</dbReference>
<dbReference type="SUPFAM" id="SSF52799">
    <property type="entry name" value="(Phosphotyrosine protein) phosphatases II"/>
    <property type="match status" value="1"/>
</dbReference>
<dbReference type="InterPro" id="IPR020422">
    <property type="entry name" value="TYR_PHOSPHATASE_DUAL_dom"/>
</dbReference>
<comment type="caution">
    <text evidence="3">The sequence shown here is derived from an EMBL/GenBank/DDBJ whole genome shotgun (WGS) entry which is preliminary data.</text>
</comment>
<name>A0A5B7CUL7_PORTR</name>
<protein>
    <submittedName>
        <fullName evidence="3">Protein tyrosine phosphatase type IVA 1</fullName>
    </submittedName>
</protein>
<accession>A0A5B7CUL7</accession>
<evidence type="ECO:0000313" key="3">
    <source>
        <dbReference type="EMBL" id="MPC13169.1"/>
    </source>
</evidence>
<dbReference type="Proteomes" id="UP000324222">
    <property type="component" value="Unassembled WGS sequence"/>
</dbReference>